<dbReference type="RefSeq" id="WP_158571774.1">
    <property type="nucleotide sequence ID" value="NZ_CAXMZC010000001.1"/>
</dbReference>
<sequence>MTYEETTKILAILTAMYPKDFEHINETNQEVVTKIWLRQLSNRSYKEVSHAVEAYIATDVYGKAPTVGKIKQMLQTVSKANITPQEAWNILYHAICHGGYDMHRVHEKLPYEIKICVTPEQMYEWAFETDAKTCQTVIASNFQRSYQAKQQYINQMERIPERSIQAIRSENIKTLGNDKKQKEIEMLSGLLEVLDKAK</sequence>
<gene>
    <name evidence="1" type="ORF">PM738_14010</name>
</gene>
<keyword evidence="1" id="KW-0547">Nucleotide-binding</keyword>
<keyword evidence="1" id="KW-0067">ATP-binding</keyword>
<proteinExistence type="predicted"/>
<evidence type="ECO:0000313" key="1">
    <source>
        <dbReference type="EMBL" id="MDB7084920.1"/>
    </source>
</evidence>
<keyword evidence="1" id="KW-0378">Hydrolase</keyword>
<dbReference type="AlphaFoldDB" id="A0AB35IQ25"/>
<dbReference type="EMBL" id="JAQLKE010000027">
    <property type="protein sequence ID" value="MDB7084920.1"/>
    <property type="molecule type" value="Genomic_DNA"/>
</dbReference>
<reference evidence="1" key="1">
    <citation type="submission" date="2023-01" db="EMBL/GenBank/DDBJ databases">
        <title>Human gut microbiome strain richness.</title>
        <authorList>
            <person name="Chen-Liaw A."/>
        </authorList>
    </citation>
    <scope>NUCLEOTIDE SEQUENCE</scope>
    <source>
        <strain evidence="1">1001217st2_G6_1001217B_191108</strain>
    </source>
</reference>
<dbReference type="Gene3D" id="1.10.8.200">
    <property type="entry name" value="Replisome organizer (g39p helicase loader/inhibitor protein)"/>
    <property type="match status" value="1"/>
</dbReference>
<dbReference type="Proteomes" id="UP001211987">
    <property type="component" value="Unassembled WGS sequence"/>
</dbReference>
<evidence type="ECO:0000313" key="2">
    <source>
        <dbReference type="Proteomes" id="UP001211987"/>
    </source>
</evidence>
<organism evidence="1 2">
    <name type="scientific">Thomasclavelia ramosa</name>
    <dbReference type="NCBI Taxonomy" id="1547"/>
    <lineage>
        <taxon>Bacteria</taxon>
        <taxon>Bacillati</taxon>
        <taxon>Bacillota</taxon>
        <taxon>Erysipelotrichia</taxon>
        <taxon>Erysipelotrichales</taxon>
        <taxon>Coprobacillaceae</taxon>
        <taxon>Thomasclavelia</taxon>
    </lineage>
</organism>
<name>A0AB35IQ25_9FIRM</name>
<accession>A0AB35IQ25</accession>
<comment type="caution">
    <text evidence="1">The sequence shown here is derived from an EMBL/GenBank/DDBJ whole genome shotgun (WGS) entry which is preliminary data.</text>
</comment>
<protein>
    <submittedName>
        <fullName evidence="1">Replicative helicase loader/inhibitor</fullName>
    </submittedName>
</protein>
<keyword evidence="1" id="KW-0347">Helicase</keyword>
<dbReference type="GO" id="GO:0004386">
    <property type="term" value="F:helicase activity"/>
    <property type="evidence" value="ECO:0007669"/>
    <property type="project" value="UniProtKB-KW"/>
</dbReference>